<keyword evidence="4" id="KW-0560">Oxidoreductase</keyword>
<dbReference type="InterPro" id="IPR012133">
    <property type="entry name" value="Alpha-hydoxy_acid_DH_FMN"/>
</dbReference>
<dbReference type="RefSeq" id="WP_137405280.1">
    <property type="nucleotide sequence ID" value="NZ_CP053021.1"/>
</dbReference>
<proteinExistence type="inferred from homology"/>
<evidence type="ECO:0000256" key="3">
    <source>
        <dbReference type="ARBA" id="ARBA00022643"/>
    </source>
</evidence>
<dbReference type="EMBL" id="CP053021">
    <property type="protein sequence ID" value="QJR04018.1"/>
    <property type="molecule type" value="Genomic_DNA"/>
</dbReference>
<dbReference type="GO" id="GO:0010181">
    <property type="term" value="F:FMN binding"/>
    <property type="evidence" value="ECO:0007669"/>
    <property type="project" value="InterPro"/>
</dbReference>
<organism evidence="7 8">
    <name type="scientific">Sphingobium yanoikuyae</name>
    <name type="common">Sphingomonas yanoikuyae</name>
    <dbReference type="NCBI Taxonomy" id="13690"/>
    <lineage>
        <taxon>Bacteria</taxon>
        <taxon>Pseudomonadati</taxon>
        <taxon>Pseudomonadota</taxon>
        <taxon>Alphaproteobacteria</taxon>
        <taxon>Sphingomonadales</taxon>
        <taxon>Sphingomonadaceae</taxon>
        <taxon>Sphingobium</taxon>
    </lineage>
</organism>
<dbReference type="Pfam" id="PF01070">
    <property type="entry name" value="FMN_dh"/>
    <property type="match status" value="1"/>
</dbReference>
<sequence>MPSERHTQNGSTLSSIPLEDIAWAAHAARQAMERDQTPRLWFQLYFQADRGHSLELVRRAEAAGYCVLMVTIDAAMKRSEFALPEGVEAANLRGMPRSVQNSAAAGGQIIFGTALADAAPTWDDIAWLRKQTSLPIILKGILSPADARMALDHGVDAIVVSNHGGRVTDGLITPMKALPSIARTIDGKCPILLDSGVRTGTDVLKAISLGASAVMIGRPQLHALAVAGMAGVAHMLHMIRAEFELAMAQVGVKSLDELGPAYVTSSD</sequence>
<keyword evidence="2" id="KW-0285">Flavoprotein</keyword>
<protein>
    <submittedName>
        <fullName evidence="7">Alpha-hydroxy-acid oxidizing protein</fullName>
    </submittedName>
</protein>
<name>A0A6M4GA47_SPHYA</name>
<dbReference type="Proteomes" id="UP000502611">
    <property type="component" value="Chromosome"/>
</dbReference>
<dbReference type="Gene3D" id="3.20.20.70">
    <property type="entry name" value="Aldolase class I"/>
    <property type="match status" value="1"/>
</dbReference>
<dbReference type="InterPro" id="IPR000262">
    <property type="entry name" value="FMN-dep_DH"/>
</dbReference>
<evidence type="ECO:0000313" key="7">
    <source>
        <dbReference type="EMBL" id="QJR04018.1"/>
    </source>
</evidence>
<dbReference type="SUPFAM" id="SSF51395">
    <property type="entry name" value="FMN-linked oxidoreductases"/>
    <property type="match status" value="1"/>
</dbReference>
<accession>A0A6M4GA47</accession>
<dbReference type="PANTHER" id="PTHR10578:SF107">
    <property type="entry name" value="2-HYDROXYACID OXIDASE 1"/>
    <property type="match status" value="1"/>
</dbReference>
<evidence type="ECO:0000256" key="4">
    <source>
        <dbReference type="ARBA" id="ARBA00023002"/>
    </source>
</evidence>
<dbReference type="AlphaFoldDB" id="A0A6M4GA47"/>
<reference evidence="7 8" key="1">
    <citation type="submission" date="2020-04" db="EMBL/GenBank/DDBJ databases">
        <title>The Whole Genome Analysis of High salt-tolerant Sphingobium yanoikuyae YC-XJ2 with Aryl organophosphorus flame retardants (aryl-OPFRs)-degrading capacity and characteristics of Related phosphotriesterase.</title>
        <authorList>
            <person name="Li X."/>
        </authorList>
    </citation>
    <scope>NUCLEOTIDE SEQUENCE [LARGE SCALE GENOMIC DNA]</scope>
    <source>
        <strain evidence="7 8">YC-XJ2</strain>
    </source>
</reference>
<evidence type="ECO:0000259" key="6">
    <source>
        <dbReference type="PROSITE" id="PS51349"/>
    </source>
</evidence>
<dbReference type="OrthoDB" id="9770452at2"/>
<keyword evidence="3" id="KW-0288">FMN</keyword>
<feature type="domain" description="FMN hydroxy acid dehydrogenase" evidence="6">
    <location>
        <begin position="1"/>
        <end position="267"/>
    </location>
</feature>
<dbReference type="PROSITE" id="PS51349">
    <property type="entry name" value="FMN_HYDROXY_ACID_DH_2"/>
    <property type="match status" value="1"/>
</dbReference>
<dbReference type="GO" id="GO:0016491">
    <property type="term" value="F:oxidoreductase activity"/>
    <property type="evidence" value="ECO:0007669"/>
    <property type="project" value="UniProtKB-KW"/>
</dbReference>
<dbReference type="PANTHER" id="PTHR10578">
    <property type="entry name" value="S -2-HYDROXY-ACID OXIDASE-RELATED"/>
    <property type="match status" value="1"/>
</dbReference>
<evidence type="ECO:0000256" key="5">
    <source>
        <dbReference type="ARBA" id="ARBA00024042"/>
    </source>
</evidence>
<evidence type="ECO:0000256" key="1">
    <source>
        <dbReference type="ARBA" id="ARBA00001917"/>
    </source>
</evidence>
<comment type="cofactor">
    <cofactor evidence="1">
        <name>FMN</name>
        <dbReference type="ChEBI" id="CHEBI:58210"/>
    </cofactor>
</comment>
<gene>
    <name evidence="7" type="ORF">HH800_18510</name>
</gene>
<dbReference type="InterPro" id="IPR037396">
    <property type="entry name" value="FMN_HAD"/>
</dbReference>
<evidence type="ECO:0000313" key="8">
    <source>
        <dbReference type="Proteomes" id="UP000502611"/>
    </source>
</evidence>
<evidence type="ECO:0000256" key="2">
    <source>
        <dbReference type="ARBA" id="ARBA00022630"/>
    </source>
</evidence>
<dbReference type="CDD" id="cd02809">
    <property type="entry name" value="alpha_hydroxyacid_oxid_FMN"/>
    <property type="match status" value="1"/>
</dbReference>
<dbReference type="InterPro" id="IPR013785">
    <property type="entry name" value="Aldolase_TIM"/>
</dbReference>
<comment type="similarity">
    <text evidence="5">Belongs to the FMN-dependent alpha-hydroxy acid dehydrogenase family.</text>
</comment>